<gene>
    <name evidence="1" type="ORF">JOQ06_023700</name>
</gene>
<proteinExistence type="predicted"/>
<sequence>MCHSAVTPAVIYRPDRKITQISCYKSLSSAIRGDIRKLELCPKDNSDSPHLVNAETLSPIHYGQFVREC</sequence>
<protein>
    <submittedName>
        <fullName evidence="1">Uncharacterized protein</fullName>
    </submittedName>
</protein>
<reference evidence="1" key="1">
    <citation type="submission" date="2022-11" db="EMBL/GenBank/DDBJ databases">
        <title>Chromosome-level genome of Pogonophryne albipinna.</title>
        <authorList>
            <person name="Jo E."/>
        </authorList>
    </citation>
    <scope>NUCLEOTIDE SEQUENCE</scope>
    <source>
        <strain evidence="1">SGF0006</strain>
        <tissue evidence="1">Muscle</tissue>
    </source>
</reference>
<dbReference type="Proteomes" id="UP001219934">
    <property type="component" value="Unassembled WGS sequence"/>
</dbReference>
<dbReference type="AlphaFoldDB" id="A0AAD6FU54"/>
<evidence type="ECO:0000313" key="2">
    <source>
        <dbReference type="Proteomes" id="UP001219934"/>
    </source>
</evidence>
<evidence type="ECO:0000313" key="1">
    <source>
        <dbReference type="EMBL" id="KAJ4946022.1"/>
    </source>
</evidence>
<dbReference type="EMBL" id="JAPTMU010000003">
    <property type="protein sequence ID" value="KAJ4946022.1"/>
    <property type="molecule type" value="Genomic_DNA"/>
</dbReference>
<keyword evidence="2" id="KW-1185">Reference proteome</keyword>
<comment type="caution">
    <text evidence="1">The sequence shown here is derived from an EMBL/GenBank/DDBJ whole genome shotgun (WGS) entry which is preliminary data.</text>
</comment>
<organism evidence="1 2">
    <name type="scientific">Pogonophryne albipinna</name>
    <dbReference type="NCBI Taxonomy" id="1090488"/>
    <lineage>
        <taxon>Eukaryota</taxon>
        <taxon>Metazoa</taxon>
        <taxon>Chordata</taxon>
        <taxon>Craniata</taxon>
        <taxon>Vertebrata</taxon>
        <taxon>Euteleostomi</taxon>
        <taxon>Actinopterygii</taxon>
        <taxon>Neopterygii</taxon>
        <taxon>Teleostei</taxon>
        <taxon>Neoteleostei</taxon>
        <taxon>Acanthomorphata</taxon>
        <taxon>Eupercaria</taxon>
        <taxon>Perciformes</taxon>
        <taxon>Notothenioidei</taxon>
        <taxon>Pogonophryne</taxon>
    </lineage>
</organism>
<name>A0AAD6FU54_9TELE</name>
<accession>A0AAD6FU54</accession>